<dbReference type="Pfam" id="PF02833">
    <property type="entry name" value="DHHA2"/>
    <property type="match status" value="1"/>
</dbReference>
<dbReference type="GO" id="GO:0004309">
    <property type="term" value="F:exopolyphosphatase activity"/>
    <property type="evidence" value="ECO:0007669"/>
    <property type="project" value="TreeGrafter"/>
</dbReference>
<name>A0A2T9YEK9_9FUNG</name>
<evidence type="ECO:0000313" key="7">
    <source>
        <dbReference type="Proteomes" id="UP000245699"/>
    </source>
</evidence>
<comment type="caution">
    <text evidence="6">The sequence shown here is derived from an EMBL/GenBank/DDBJ whole genome shotgun (WGS) entry which is preliminary data.</text>
</comment>
<dbReference type="SUPFAM" id="SSF64182">
    <property type="entry name" value="DHH phosphoesterases"/>
    <property type="match status" value="1"/>
</dbReference>
<dbReference type="GO" id="GO:0046872">
    <property type="term" value="F:metal ion binding"/>
    <property type="evidence" value="ECO:0007669"/>
    <property type="project" value="UniProtKB-KW"/>
</dbReference>
<dbReference type="Gene3D" id="3.90.1640.10">
    <property type="entry name" value="inorganic pyrophosphatase (n-terminal core)"/>
    <property type="match status" value="1"/>
</dbReference>
<dbReference type="STRING" id="61424.A0A2T9YEK9"/>
<sequence>MPSFKTFLSEVLRNQLLLLPENTLSLPKCIQLVIGNESADMDSIVSSVALSYYLSLSPTPDISKNMKGKCIIPIFNIPTCDLRLRADCSYVLKNYLSLKDISQDKNTLNENKHLNIPGLFLDQIDLFKLAKKKQNNFPQLEVYLVDHNILNKKHDFLNPFIKGIVDHHFDEKMHADANIRVVEPVGSCTSLITLLLQKRLKEINTTDYQNAIPRNLCMALLAPILMDTSNLKANGKAKSADIEAANWLISLLSKYEDAEFKSEHFITNTKKKEIFEEDTLKISPEELYHNLSKLKSDISQYSFLDILNKDYKQLDVKDASGNNVVLGISSIPERLQKLLTFHDVDGIKTGVDSFISELKLDLFVMMTHGTIVSPNSEKTFGREFTISFGPKITTHTREEILEKVKSSPELDLENFPQNNGNTTNSEITYFKQNCIASSRKQVSPILTSIISHLKAYKTSPL</sequence>
<keyword evidence="4" id="KW-0464">Manganese</keyword>
<dbReference type="PANTHER" id="PTHR12112">
    <property type="entry name" value="BNIP - RELATED"/>
    <property type="match status" value="1"/>
</dbReference>
<dbReference type="PANTHER" id="PTHR12112:SF39">
    <property type="entry name" value="EG:152A3.5 PROTEIN (FBGN0003116_PN PROTEIN)"/>
    <property type="match status" value="1"/>
</dbReference>
<reference evidence="6 7" key="1">
    <citation type="journal article" date="2018" name="MBio">
        <title>Comparative Genomics Reveals the Core Gene Toolbox for the Fungus-Insect Symbiosis.</title>
        <authorList>
            <person name="Wang Y."/>
            <person name="Stata M."/>
            <person name="Wang W."/>
            <person name="Stajich J.E."/>
            <person name="White M.M."/>
            <person name="Moncalvo J.M."/>
        </authorList>
    </citation>
    <scope>NUCLEOTIDE SEQUENCE [LARGE SCALE GENOMIC DNA]</scope>
    <source>
        <strain evidence="6 7">AUS-77-4</strain>
    </source>
</reference>
<dbReference type="Pfam" id="PF01368">
    <property type="entry name" value="DHH"/>
    <property type="match status" value="1"/>
</dbReference>
<dbReference type="EMBL" id="MBFT01000462">
    <property type="protein sequence ID" value="PVU90787.1"/>
    <property type="molecule type" value="Genomic_DNA"/>
</dbReference>
<evidence type="ECO:0000259" key="5">
    <source>
        <dbReference type="SMART" id="SM01131"/>
    </source>
</evidence>
<dbReference type="SMART" id="SM01131">
    <property type="entry name" value="DHHA2"/>
    <property type="match status" value="1"/>
</dbReference>
<protein>
    <recommendedName>
        <fullName evidence="5">DHHA2 domain-containing protein</fullName>
    </recommendedName>
</protein>
<accession>A0A2T9YEK9</accession>
<organism evidence="6 7">
    <name type="scientific">Furculomyces boomerangus</name>
    <dbReference type="NCBI Taxonomy" id="61424"/>
    <lineage>
        <taxon>Eukaryota</taxon>
        <taxon>Fungi</taxon>
        <taxon>Fungi incertae sedis</taxon>
        <taxon>Zoopagomycota</taxon>
        <taxon>Kickxellomycotina</taxon>
        <taxon>Harpellomycetes</taxon>
        <taxon>Harpellales</taxon>
        <taxon>Harpellaceae</taxon>
        <taxon>Furculomyces</taxon>
    </lineage>
</organism>
<feature type="domain" description="DHHA2" evidence="5">
    <location>
        <begin position="288"/>
        <end position="450"/>
    </location>
</feature>
<proteinExistence type="predicted"/>
<evidence type="ECO:0000313" key="6">
    <source>
        <dbReference type="EMBL" id="PVU90787.1"/>
    </source>
</evidence>
<evidence type="ECO:0000256" key="4">
    <source>
        <dbReference type="ARBA" id="ARBA00023211"/>
    </source>
</evidence>
<gene>
    <name evidence="6" type="ORF">BB559_004444</name>
</gene>
<dbReference type="InterPro" id="IPR001667">
    <property type="entry name" value="DDH_dom"/>
</dbReference>
<evidence type="ECO:0000256" key="3">
    <source>
        <dbReference type="ARBA" id="ARBA00022801"/>
    </source>
</evidence>
<dbReference type="Proteomes" id="UP000245699">
    <property type="component" value="Unassembled WGS sequence"/>
</dbReference>
<dbReference type="AlphaFoldDB" id="A0A2T9YEK9"/>
<dbReference type="Gene3D" id="3.10.310.20">
    <property type="entry name" value="DHHA2 domain"/>
    <property type="match status" value="1"/>
</dbReference>
<comment type="cofactor">
    <cofactor evidence="1">
        <name>Mn(2+)</name>
        <dbReference type="ChEBI" id="CHEBI:29035"/>
    </cofactor>
</comment>
<dbReference type="GO" id="GO:0005737">
    <property type="term" value="C:cytoplasm"/>
    <property type="evidence" value="ECO:0007669"/>
    <property type="project" value="InterPro"/>
</dbReference>
<dbReference type="InterPro" id="IPR004097">
    <property type="entry name" value="DHHA2"/>
</dbReference>
<keyword evidence="7" id="KW-1185">Reference proteome</keyword>
<dbReference type="OrthoDB" id="374045at2759"/>
<evidence type="ECO:0000256" key="2">
    <source>
        <dbReference type="ARBA" id="ARBA00022723"/>
    </source>
</evidence>
<dbReference type="InterPro" id="IPR038763">
    <property type="entry name" value="DHH_sf"/>
</dbReference>
<dbReference type="InterPro" id="IPR038222">
    <property type="entry name" value="DHHA2_dom_sf"/>
</dbReference>
<keyword evidence="3" id="KW-0378">Hydrolase</keyword>
<evidence type="ECO:0000256" key="1">
    <source>
        <dbReference type="ARBA" id="ARBA00001936"/>
    </source>
</evidence>
<keyword evidence="2" id="KW-0479">Metal-binding</keyword>